<protein>
    <submittedName>
        <fullName evidence="2">Uncharacterized protein</fullName>
    </submittedName>
</protein>
<dbReference type="EMBL" id="CM026424">
    <property type="protein sequence ID" value="KAG0579450.1"/>
    <property type="molecule type" value="Genomic_DNA"/>
</dbReference>
<evidence type="ECO:0000313" key="3">
    <source>
        <dbReference type="Proteomes" id="UP000822688"/>
    </source>
</evidence>
<keyword evidence="3" id="KW-1185">Reference proteome</keyword>
<accession>A0A8T0I6Z6</accession>
<name>A0A8T0I6Z6_CERPU</name>
<comment type="caution">
    <text evidence="2">The sequence shown here is derived from an EMBL/GenBank/DDBJ whole genome shotgun (WGS) entry which is preliminary data.</text>
</comment>
<feature type="region of interest" description="Disordered" evidence="1">
    <location>
        <begin position="1"/>
        <end position="28"/>
    </location>
</feature>
<proteinExistence type="predicted"/>
<feature type="compositionally biased region" description="Polar residues" evidence="1">
    <location>
        <begin position="9"/>
        <end position="27"/>
    </location>
</feature>
<dbReference type="AlphaFoldDB" id="A0A8T0I6Z6"/>
<evidence type="ECO:0000313" key="2">
    <source>
        <dbReference type="EMBL" id="KAG0579450.1"/>
    </source>
</evidence>
<evidence type="ECO:0000256" key="1">
    <source>
        <dbReference type="SAM" id="MobiDB-lite"/>
    </source>
</evidence>
<sequence length="104" mass="11231">MSRIHSDENSATNMDHGSSDPPDSTRNGLLHFIVDDQITLVAPHRTEGDNHGGDDHTAFLITFEGGGLGIHPEAIVDDMLAVLPAPARHHILPDCCGEDFHFAI</sequence>
<dbReference type="Proteomes" id="UP000822688">
    <property type="component" value="Chromosome 4"/>
</dbReference>
<organism evidence="2 3">
    <name type="scientific">Ceratodon purpureus</name>
    <name type="common">Fire moss</name>
    <name type="synonym">Dicranum purpureum</name>
    <dbReference type="NCBI Taxonomy" id="3225"/>
    <lineage>
        <taxon>Eukaryota</taxon>
        <taxon>Viridiplantae</taxon>
        <taxon>Streptophyta</taxon>
        <taxon>Embryophyta</taxon>
        <taxon>Bryophyta</taxon>
        <taxon>Bryophytina</taxon>
        <taxon>Bryopsida</taxon>
        <taxon>Dicranidae</taxon>
        <taxon>Pseudoditrichales</taxon>
        <taxon>Ditrichaceae</taxon>
        <taxon>Ceratodon</taxon>
    </lineage>
</organism>
<reference evidence="2" key="1">
    <citation type="submission" date="2020-06" db="EMBL/GenBank/DDBJ databases">
        <title>WGS assembly of Ceratodon purpureus strain R40.</title>
        <authorList>
            <person name="Carey S.B."/>
            <person name="Jenkins J."/>
            <person name="Shu S."/>
            <person name="Lovell J.T."/>
            <person name="Sreedasyam A."/>
            <person name="Maumus F."/>
            <person name="Tiley G.P."/>
            <person name="Fernandez-Pozo N."/>
            <person name="Barry K."/>
            <person name="Chen C."/>
            <person name="Wang M."/>
            <person name="Lipzen A."/>
            <person name="Daum C."/>
            <person name="Saski C.A."/>
            <person name="Payton A.C."/>
            <person name="Mcbreen J.C."/>
            <person name="Conrad R.E."/>
            <person name="Kollar L.M."/>
            <person name="Olsson S."/>
            <person name="Huttunen S."/>
            <person name="Landis J.B."/>
            <person name="Wickett N.J."/>
            <person name="Johnson M.G."/>
            <person name="Rensing S.A."/>
            <person name="Grimwood J."/>
            <person name="Schmutz J."/>
            <person name="Mcdaniel S.F."/>
        </authorList>
    </citation>
    <scope>NUCLEOTIDE SEQUENCE</scope>
    <source>
        <strain evidence="2">R40</strain>
    </source>
</reference>
<gene>
    <name evidence="2" type="ORF">KC19_4G099800</name>
</gene>